<dbReference type="PANTHER" id="PTHR14340:SF13">
    <property type="entry name" value="TITIN"/>
    <property type="match status" value="1"/>
</dbReference>
<dbReference type="PANTHER" id="PTHR14340">
    <property type="entry name" value="MICROFIBRIL-ASSOCIATED GLYCOPROTEIN 3"/>
    <property type="match status" value="1"/>
</dbReference>
<keyword evidence="7" id="KW-1015">Disulfide bond</keyword>
<evidence type="ECO:0000256" key="8">
    <source>
        <dbReference type="ARBA" id="ARBA00023319"/>
    </source>
</evidence>
<dbReference type="SUPFAM" id="SSF48726">
    <property type="entry name" value="Immunoglobulin"/>
    <property type="match status" value="15"/>
</dbReference>
<dbReference type="FunFam" id="2.60.40.10:FF:000112">
    <property type="entry name" value="Titin a"/>
    <property type="match status" value="1"/>
</dbReference>
<feature type="domain" description="Ig-like" evidence="13">
    <location>
        <begin position="2853"/>
        <end position="2931"/>
    </location>
</feature>
<keyword evidence="4" id="KW-0808">Transferase</keyword>
<dbReference type="FunFam" id="2.60.40.10:FF:001477">
    <property type="entry name" value="Titin b"/>
    <property type="match status" value="1"/>
</dbReference>
<feature type="domain" description="Ig-like" evidence="13">
    <location>
        <begin position="2203"/>
        <end position="2293"/>
    </location>
</feature>
<keyword evidence="3" id="KW-0963">Cytoplasm</keyword>
<evidence type="ECO:0000259" key="13">
    <source>
        <dbReference type="PROSITE" id="PS50835"/>
    </source>
</evidence>
<dbReference type="FunFam" id="2.60.40.10:FF:000135">
    <property type="entry name" value="Titin a"/>
    <property type="match status" value="2"/>
</dbReference>
<evidence type="ECO:0000313" key="16">
    <source>
        <dbReference type="Proteomes" id="UP000265100"/>
    </source>
</evidence>
<dbReference type="InterPro" id="IPR011009">
    <property type="entry name" value="Kinase-like_dom_sf"/>
</dbReference>
<dbReference type="PROSITE" id="PS00109">
    <property type="entry name" value="PROTEIN_KINASE_TYR"/>
    <property type="match status" value="1"/>
</dbReference>
<comment type="subcellular location">
    <subcellularLocation>
        <location evidence="1">Cytoplasm</location>
    </subcellularLocation>
</comment>
<dbReference type="FunFam" id="2.60.40.10:FF:000867">
    <property type="entry name" value="Titin a"/>
    <property type="match status" value="1"/>
</dbReference>
<feature type="domain" description="Ig-like" evidence="13">
    <location>
        <begin position="4114"/>
        <end position="4199"/>
    </location>
</feature>
<evidence type="ECO:0000259" key="14">
    <source>
        <dbReference type="PROSITE" id="PS50853"/>
    </source>
</evidence>
<accession>A0AAX7THT7</accession>
<dbReference type="FunFam" id="2.60.40.10:FF:000012">
    <property type="entry name" value="titin isoform X1"/>
    <property type="match status" value="1"/>
</dbReference>
<dbReference type="GO" id="GO:0055008">
    <property type="term" value="P:cardiac muscle tissue morphogenesis"/>
    <property type="evidence" value="ECO:0007669"/>
    <property type="project" value="UniProtKB-ARBA"/>
</dbReference>
<keyword evidence="16" id="KW-1185">Reference proteome</keyword>
<evidence type="ECO:0000259" key="12">
    <source>
        <dbReference type="PROSITE" id="PS50011"/>
    </source>
</evidence>
<feature type="domain" description="Fibronectin type-III" evidence="14">
    <location>
        <begin position="2399"/>
        <end position="2492"/>
    </location>
</feature>
<feature type="compositionally biased region" description="Low complexity" evidence="11">
    <location>
        <begin position="3931"/>
        <end position="3952"/>
    </location>
</feature>
<evidence type="ECO:0000256" key="1">
    <source>
        <dbReference type="ARBA" id="ARBA00004496"/>
    </source>
</evidence>
<dbReference type="GO" id="GO:0031430">
    <property type="term" value="C:M band"/>
    <property type="evidence" value="ECO:0007669"/>
    <property type="project" value="TreeGrafter"/>
</dbReference>
<feature type="domain" description="Fibronectin type-III" evidence="14">
    <location>
        <begin position="1506"/>
        <end position="1599"/>
    </location>
</feature>
<keyword evidence="6" id="KW-0418">Kinase</keyword>
<feature type="domain" description="Fibronectin type-III" evidence="14">
    <location>
        <begin position="1110"/>
        <end position="1203"/>
    </location>
</feature>
<dbReference type="InterPro" id="IPR036116">
    <property type="entry name" value="FN3_sf"/>
</dbReference>
<feature type="domain" description="Fibronectin type-III" evidence="14">
    <location>
        <begin position="619"/>
        <end position="714"/>
    </location>
</feature>
<dbReference type="FunFam" id="1.10.510.10:FF:000329">
    <property type="entry name" value="Titin a"/>
    <property type="match status" value="1"/>
</dbReference>
<dbReference type="FunFam" id="2.60.40.10:FF:000031">
    <property type="entry name" value="Myosin-binding protein C, slow type"/>
    <property type="match status" value="2"/>
</dbReference>
<dbReference type="Gene3D" id="2.60.40.10">
    <property type="entry name" value="Immunoglobulins"/>
    <property type="match status" value="32"/>
</dbReference>
<dbReference type="FunFam" id="2.60.40.10:FF:001229">
    <property type="entry name" value="titin isoform X1"/>
    <property type="match status" value="1"/>
</dbReference>
<feature type="domain" description="Fibronectin type-III" evidence="14">
    <location>
        <begin position="1708"/>
        <end position="1803"/>
    </location>
</feature>
<organism evidence="15 16">
    <name type="scientific">Astatotilapia calliptera</name>
    <name type="common">Eastern happy</name>
    <name type="synonym">Chromis callipterus</name>
    <dbReference type="NCBI Taxonomy" id="8154"/>
    <lineage>
        <taxon>Eukaryota</taxon>
        <taxon>Metazoa</taxon>
        <taxon>Chordata</taxon>
        <taxon>Craniata</taxon>
        <taxon>Vertebrata</taxon>
        <taxon>Euteleostomi</taxon>
        <taxon>Actinopterygii</taxon>
        <taxon>Neopterygii</taxon>
        <taxon>Teleostei</taxon>
        <taxon>Neoteleostei</taxon>
        <taxon>Acanthomorphata</taxon>
        <taxon>Ovalentaria</taxon>
        <taxon>Cichlomorphae</taxon>
        <taxon>Cichliformes</taxon>
        <taxon>Cichlidae</taxon>
        <taxon>African cichlids</taxon>
        <taxon>Pseudocrenilabrinae</taxon>
        <taxon>Haplochromini</taxon>
        <taxon>Astatotilapia</taxon>
    </lineage>
</organism>
<reference evidence="15 16" key="1">
    <citation type="submission" date="2018-05" db="EMBL/GenBank/DDBJ databases">
        <authorList>
            <person name="Datahose"/>
        </authorList>
    </citation>
    <scope>NUCLEOTIDE SEQUENCE</scope>
</reference>
<dbReference type="GeneTree" id="ENSGT01150000286978"/>
<evidence type="ECO:0000256" key="10">
    <source>
        <dbReference type="ARBA" id="ARBA00075299"/>
    </source>
</evidence>
<dbReference type="PRINTS" id="PR00014">
    <property type="entry name" value="FNTYPEIII"/>
</dbReference>
<dbReference type="FunFam" id="2.60.40.10:FF:000672">
    <property type="entry name" value="Titin a"/>
    <property type="match status" value="1"/>
</dbReference>
<dbReference type="CDD" id="cd00096">
    <property type="entry name" value="Ig"/>
    <property type="match status" value="2"/>
</dbReference>
<dbReference type="InterPro" id="IPR000719">
    <property type="entry name" value="Prot_kinase_dom"/>
</dbReference>
<dbReference type="InterPro" id="IPR007110">
    <property type="entry name" value="Ig-like_dom"/>
</dbReference>
<evidence type="ECO:0000256" key="4">
    <source>
        <dbReference type="ARBA" id="ARBA00022679"/>
    </source>
</evidence>
<feature type="domain" description="Fibronectin type-III" evidence="14">
    <location>
        <begin position="911"/>
        <end position="1006"/>
    </location>
</feature>
<dbReference type="FunFam" id="2.60.40.10:FF:000127">
    <property type="entry name" value="titin isoform X1"/>
    <property type="match status" value="2"/>
</dbReference>
<feature type="domain" description="Fibronectin type-III" evidence="14">
    <location>
        <begin position="1209"/>
        <end position="1303"/>
    </location>
</feature>
<dbReference type="GO" id="GO:0055003">
    <property type="term" value="P:cardiac myofibril assembly"/>
    <property type="evidence" value="ECO:0007669"/>
    <property type="project" value="UniProtKB-ARBA"/>
</dbReference>
<feature type="compositionally biased region" description="Low complexity" evidence="11">
    <location>
        <begin position="3879"/>
        <end position="3908"/>
    </location>
</feature>
<protein>
    <recommendedName>
        <fullName evidence="10">Connectin</fullName>
    </recommendedName>
</protein>
<dbReference type="CDD" id="cd05748">
    <property type="entry name" value="Ig_Titin_like"/>
    <property type="match status" value="2"/>
</dbReference>
<feature type="region of interest" description="Disordered" evidence="11">
    <location>
        <begin position="3866"/>
        <end position="4114"/>
    </location>
</feature>
<dbReference type="GO" id="GO:0015629">
    <property type="term" value="C:actin cytoskeleton"/>
    <property type="evidence" value="ECO:0007669"/>
    <property type="project" value="UniProtKB-ARBA"/>
</dbReference>
<dbReference type="Pfam" id="PF00069">
    <property type="entry name" value="Pkinase"/>
    <property type="match status" value="1"/>
</dbReference>
<comment type="function">
    <text evidence="9">Key component in the assembly and functioning of vertebrate striated muscles. By providing connections at the level of individual microfilaments, it contributes to the fine balance of forces between the two halves of the sarcomere. The size and extensibility of the cross-links are the main determinants of sarcomere extensibility properties of muscle. In non-muscle cells, seems to play a role in chromosome condensation and chromosome segregation during mitosis. Might link the lamina network to chromatin or nuclear actin, or both during interphase.</text>
</comment>
<comment type="similarity">
    <text evidence="2">Belongs to the protein kinase superfamily. CAMK Ser/Thr protein kinase family.</text>
</comment>
<feature type="domain" description="Ig-like" evidence="13">
    <location>
        <begin position="4322"/>
        <end position="4411"/>
    </location>
</feature>
<dbReference type="PRINTS" id="PR01217">
    <property type="entry name" value="PRICHEXTENSN"/>
</dbReference>
<feature type="domain" description="Fibronectin type-III" evidence="14">
    <location>
        <begin position="517"/>
        <end position="613"/>
    </location>
</feature>
<feature type="domain" description="Fibronectin type-III" evidence="14">
    <location>
        <begin position="417"/>
        <end position="511"/>
    </location>
</feature>
<dbReference type="InterPro" id="IPR003961">
    <property type="entry name" value="FN3_dom"/>
</dbReference>
<dbReference type="SMART" id="SM00060">
    <property type="entry name" value="FN3"/>
    <property type="match status" value="17"/>
</dbReference>
<dbReference type="GO" id="GO:0004672">
    <property type="term" value="F:protein kinase activity"/>
    <property type="evidence" value="ECO:0007669"/>
    <property type="project" value="InterPro"/>
</dbReference>
<evidence type="ECO:0000256" key="11">
    <source>
        <dbReference type="SAM" id="MobiDB-lite"/>
    </source>
</evidence>
<dbReference type="Ensembl" id="ENSACLT00000063967.1">
    <property type="protein sequence ID" value="ENSACLP00000056603.1"/>
    <property type="gene ID" value="ENSACLG00000007269.2"/>
</dbReference>
<reference evidence="15" key="4">
    <citation type="submission" date="2025-09" db="UniProtKB">
        <authorList>
            <consortium name="Ensembl"/>
        </authorList>
    </citation>
    <scope>IDENTIFICATION</scope>
</reference>
<keyword evidence="5" id="KW-0677">Repeat</keyword>
<feature type="domain" description="Ig-like" evidence="13">
    <location>
        <begin position="705"/>
        <end position="802"/>
    </location>
</feature>
<dbReference type="GO" id="GO:0008307">
    <property type="term" value="F:structural constituent of muscle"/>
    <property type="evidence" value="ECO:0007669"/>
    <property type="project" value="TreeGrafter"/>
</dbReference>
<dbReference type="FunFam" id="2.60.40.10:FF:000034">
    <property type="entry name" value="Titin isoform A"/>
    <property type="match status" value="3"/>
</dbReference>
<feature type="domain" description="Protein kinase" evidence="12">
    <location>
        <begin position="2526"/>
        <end position="2780"/>
    </location>
</feature>
<feature type="domain" description="Fibronectin type-III" evidence="14">
    <location>
        <begin position="1606"/>
        <end position="1702"/>
    </location>
</feature>
<feature type="domain" description="Fibronectin type-III" evidence="14">
    <location>
        <begin position="115"/>
        <end position="210"/>
    </location>
</feature>
<dbReference type="FunFam" id="2.60.40.10:FF:001399">
    <property type="entry name" value="Titin a"/>
    <property type="match status" value="1"/>
</dbReference>
<evidence type="ECO:0000256" key="5">
    <source>
        <dbReference type="ARBA" id="ARBA00022737"/>
    </source>
</evidence>
<dbReference type="PROSITE" id="PS50835">
    <property type="entry name" value="IG_LIKE"/>
    <property type="match status" value="13"/>
</dbReference>
<dbReference type="Pfam" id="PF07679">
    <property type="entry name" value="I-set"/>
    <property type="match status" value="15"/>
</dbReference>
<sequence>KTFTVTVVIVGRPSPPTGPVEISGISSESCTLSWSEPADDGGTDISNYIVEKRESGSASWQVVNSSVKRTTIKVTHLTKYMEYTFRVCAENKFGVSKSVESAPVVIEHPFVPPSPPTRPDVISISANAISIKWDVPYADGGSKVTGYWIEKKERNTILWVRENKLPCLDCQYKVSNLIEGLEYQFRVYAMNLAGLSKASEASRPVVALNPVDPPGKPEVTDITRSSVSLCWTVPFNDGGSKIIGYVVERKVYSTDEWDDNRWLKCNYTTITENYFTITNLGEGETYEYRVVAKNAAGVQSVPSETTGPVTCKDEYSPPKAELDSKLIGETVTVTAGSDLVLDGAVGGKPEPTVYWSKGDKILELGEKYSLTYTATRAMAVIKSCDRYDTGRYILTVKNASGIKTAAVSVKVLDTPGAPADRIVISRVTEEKCTVSWKIPLEDGGDSVTHYIVERRETSRLNWVIMETECKTLSCVSTRLIKNNEYIFRVRGVNKYGAGVPLESDPIIARNAYTIPSQPGTPEATAVGKEHVIIEWLKPESDGGSELKNYIVEKREKNSSRWTRVNKTYTIYDTRLKITGLLEGSEYQFRVTAVNSAGYSQPSDTSVYILCKDPTYTPAPPSVPRITDTTKHSITMTWTRPMYDGGSDVTGYIVEILEEGSEQWYRATAKALKTNEYVAAGLAANKKYRFRVAAINSNGTGEFSEPSAEIEPLEKIEIPDLELADDLKKTVCLRAGGTLRLFVSVTGRPTPVVAWRKTGVELQSRGYIETTDKYTSLVVEKVDRYDSGKYIVEAENPSGKKTAIILVKVYDTPGPPGSVKVKDYTKESVVITWDVPSIDGGAHVSNYIIEKREANMKSYKTVTTECRKTLYRISGLEEGVYYFFRVLPENIYGVGEPCETAEAVLVCEVPSVPVKLEIVDVSKSSVTLHWEKPLHDGGSRLTGYIIEACKVGSDRWSAVATVKASVSQHTIQSLTENDQYLFRIRATNSRGASESTDIVTPVIIQEIKVMPKIDMTSIPQKIVHVNCGKPIDLNIPIRGRPQPVCSWYFGGVKLKDTLDRIKIDSTSKYTHLVIRETTISDTGDYTLEVKNTIGMATEVIKVIILDKPSIPMGPVKIEEVDGVSVTVSWLPPENDGGANVSGYVVEQRDAHRPGWTTISESVTRPCFKFTRLSEGTEYVFRVAAMNRFGIGGFLQSDVVECKSAKTIPGPPSRPEVLDVTHEGMTLTWKPPEDNGGSTIAGYIIERKEAHSDRWLRINKNPVTMTRYRSSGLIEGLEYEHRITAINSRGAGKPSESSVITIALDPIEPPGPPVQARVTDTTRTSVSLAWLPPEEEGGSVITGYFIEMQKVDQLEWTLCNTTPTKMCEYIITHMPQGAEYKFRIIACNAGGCGEAAEIPGVVKVQEMLDYPDYELDPKYEEGYVVRQGGVIHLSVPIKGKPIPTCKWTKDGRDISHRAMIATHDDITELVIKEAHKDDTGTYDLVLENKCGRKAVYIKVKVIGRPDVPEGPLEFDDIQARSVRVSWRPPSDDGGADILGYIVERREVPKAAWYTVDARVIGNSLVVKGLKENVEYHFRVAAENQFGVSRALKSEESVTPKTPLCPPEPPSNPPEIMDVTKSTVSLSWARPRDDGGSRVTGYYVERREVSTEKWVRHNKTHITTTMFNATGLIPDAEYMFRVVAQNDIGQSEPGPASESVVCKDPFDKPNQPGEIDIVSVTKDCITIHWLRPEHDGGKEILGYWIEFRQAGESAWKKCNKERSKDRQFTMGGLMEATEYEFRVFAENETGLSRPRRTPMGIKTKLSVGEAPALTEDIQDVTTKLGESGTLTCGIIGRPLPEIKWYRFGKELIQSRKYKMSSDGRNHSLSILTDEQEDEGLYTCRAINEAGEIESSGKLRLQAAPQFHPGFPLKEKYFAGAGTSLRLHVVYIGRPIPQIMWFYGKKPLNPSENVIIENTESYTHLVVRNVQRKTNAGRYKVQLSNFFGTIDTVLRVEIQDKPCMPEGPLIVEALLKSSVVISWKAPKDDGGSMITNYIVEKREAKEGEQWYLVSSSLSGTTCRVLNLTENAGYYFRVSAQNQYGVSEPLEIPSVVIIKSPFEKPGIPQQPFIISSTKDSCVVCWKPPSSDGGAKITNYYLEKREKKQNKWMSVTTKKIAETNYEVTGLIEGFEYEFRVKCENMGGESEWSEISEPIIPKSDQPPRTPTFREEIRDMTVKYHASATFVTKVLGYPKPVVKWYRSGKEILADGTKIKALEFKGGYYQLVITSADENDATVYQVRATNSSGSISTTANLEVEVPAKIYLPQELQGMGAVHAVRGDHITIKIPISGKPEPTITWQKGQEILSNSPYHQVITTRSFTSLVFQKGVQRKDTGYYIITAKNRFGMDKQTIEVNVADIPEAPKGLVVSEIARDSITLVWEPPVSDGGSNIINYIVEKCPTTSDRWIRAGQTTDCSITIINIFGKAKYQFRVIAENQFGLSPPSEPTEPITTKEDKSVIRNYDEEVDETREITKEEALFYKVKELSSKYIISEELAHCQFGVVHRCIEIATKKTYMAKFIKVKGTDRELVLREIEALNVGRHKNIIYLHEYFESMEEIILIFEFISGVDIFERLGTSNFELTEQEIVKYLRQVCSALKFLHSHNFGHFDIRPDNIVYTTRKSTNIKIIEMGQARLLVPGENIRMLFSAPEYCAPEVHRHDLVTTATDMWSVGVMAYVLLSGLNPFAAESTTKMIENITNCEYVFDSEAFKDISLEAMDFVDRLLVKDRKLRMTAHEALEHPWLKMKIEHISNKAIRTLRHRRYYQTLVKRVDTIVSAARVAYGGAFKNQRGLAVGKVKIGTECHGFRAGPVMHASAEEGGYARFTCSIAKHDKSTQVSWYFGNCQLHTSHKYEITYSNGFASIYVKDIEESDDGVYRCKVLSDDGEDSAYGELFVETVRSIKEYYLSRSIKKLRRRVDKTKLLQRPPEFTLPLYNRTAFIGEDVRFGVTVTVHPEPCIIWLKNGEKIKPGDNDSKYTFTSDKGLYQLMIHNLDMTDDAEYTVMAHNKFGEDSCKARLTVAPHPVTEETMKPMFKRLLANVECMEGQSVHFELRVSGVPPPTLKWQKDGHPLQFGPKVVVIQEDVDSHVLHIRETLLEDSGVYKVTATNSAGTASCQATLKVDRLTYTRREYRSEEEKYMHIQKQIEKTNKMAQKIVATEELVPLNPTAQEALKYAAEIYKPAVSTKNVEGEFDIKEEKSETKKLEEERRIFMPYEIPEPVVHDPRVLDENKGIKLFVPLSDMKWYRKLKDQYEISERMERIVQKRQKRIRLSRWEQFYVMPLPRITDQYRPRWRIPKLTLDDLETVRPARRSPSPVSEALFRSRRRSLGDLSDEELMRTEEEEGMMLEDELELGFSASPAGSPVRIERRAMEHEERRQEGRHETVEVAETKKKRTISQYMRRRRSLSPTYIELMRPVSELIRQPHARHPVEVEGEIVGRRSPTPERTRPRSPSPIKSVERSSRSSSRFERSARFDIMSRYEARKAALKSERKYQLVSQTPFSLDHAPRVTVRMRSHRIPVGQDTKFTLNVQAKPEAEVTWFHNGTAISESSEKFIFTNMTGVLTITILDCQEEDSGTYRCVCSNSKGEASDYATLEVSGGSYTTFSSRRKDEEAPKAYVPEVTRTDHYHISHFKAGYASQTHFEVEETKSKLTETHEVFTHERYGASSERYSSAERYDSSIKYASAEYLSSSSSYSSDKFSLSGKHTISEAKLKSSTTAGDEEVSVQKAKLSLPARILTKPQSVTVEEGETVRFTCDIDGEPAPTVTWIHESRTIVSSHHIQVTTTQYKSSLEISSVTASHEGSYTVVVENSEGRQEAHFTLTIHRATPKQEVKIVKPPEPSVKSPTPSVKSPAPSATSPIPSTTSAVPSVKSPEPSTKSIEPSVTSPASSIKSPEPSATSPAPSVKSPTPSVKSPEPEGIKSPKTIKSPEPTAPSPAPSLKSPTPGVKSPEPEGPKSPRGLKSPEPRLKSPPPTKTLGTGKSLESEEVKSPRGIKSPEPTGIKMPRGVKSPEPPGLKTPKGIKSPEPAGIKSPRALKSPEPEGIKSPPRMKSPPPTMSPKRVVSPPTVKSPIPKPPKVMSQLTAEACEGSVRMSCVCESSVREVVWYVNGRRLSQSSRLEMHYSEGSCSLLIHNLTDSDQGEYICEMKSEGGVSKSSFNFTGQVFQSIRKKITAYCEQQLGLQESVLMSQKESSSSLSSSVMMKKEIHTMEESSAFSSTSQQAVMSSMTDSRSFSSMAAEMKFETMSMSSMSSVSSEAYAMSSSSLMEMASHMEGSLRALGSAPRIEALPEDISIEPGKVLTVACAFSGDARHIEWSHDGKRIELTAAGRFHIETTEDLTTLIITGVKKEDAGSYTLKLSNELGSDTATVHISIRSV</sequence>
<feature type="domain" description="Fibronectin type-III" evidence="14">
    <location>
        <begin position="814"/>
        <end position="908"/>
    </location>
</feature>
<name>A0AAX7THT7_ASTCA</name>
<reference evidence="15" key="3">
    <citation type="submission" date="2025-08" db="UniProtKB">
        <authorList>
            <consortium name="Ensembl"/>
        </authorList>
    </citation>
    <scope>IDENTIFICATION</scope>
</reference>
<feature type="compositionally biased region" description="Basic and acidic residues" evidence="11">
    <location>
        <begin position="3494"/>
        <end position="3505"/>
    </location>
</feature>
<feature type="domain" description="Ig-like" evidence="13">
    <location>
        <begin position="3771"/>
        <end position="3860"/>
    </location>
</feature>
<dbReference type="FunFam" id="2.60.40.10:FF:000983">
    <property type="entry name" value="titin isoform X1"/>
    <property type="match status" value="1"/>
</dbReference>
<feature type="domain" description="Ig-like" evidence="13">
    <location>
        <begin position="2297"/>
        <end position="2394"/>
    </location>
</feature>
<feature type="domain" description="Fibronectin type-III" evidence="14">
    <location>
        <begin position="2102"/>
        <end position="2197"/>
    </location>
</feature>
<dbReference type="SMART" id="SM00409">
    <property type="entry name" value="IG"/>
    <property type="match status" value="15"/>
</dbReference>
<dbReference type="GO" id="GO:0006936">
    <property type="term" value="P:muscle contraction"/>
    <property type="evidence" value="ECO:0007669"/>
    <property type="project" value="UniProtKB-ARBA"/>
</dbReference>
<dbReference type="GO" id="GO:0045214">
    <property type="term" value="P:sarcomere organization"/>
    <property type="evidence" value="ECO:0007669"/>
    <property type="project" value="TreeGrafter"/>
</dbReference>
<reference evidence="16" key="2">
    <citation type="submission" date="2023-03" db="EMBL/GenBank/DDBJ databases">
        <authorList>
            <consortium name="Wellcome Sanger Institute Data Sharing"/>
        </authorList>
    </citation>
    <scope>NUCLEOTIDE SEQUENCE [LARGE SCALE GENOMIC DNA]</scope>
</reference>
<feature type="domain" description="Ig-like" evidence="13">
    <location>
        <begin position="3544"/>
        <end position="3633"/>
    </location>
</feature>
<feature type="domain" description="Fibronectin type-III" evidence="14">
    <location>
        <begin position="15"/>
        <end position="114"/>
    </location>
</feature>
<feature type="domain" description="Ig-like" evidence="13">
    <location>
        <begin position="1409"/>
        <end position="1480"/>
    </location>
</feature>
<feature type="compositionally biased region" description="Basic and acidic residues" evidence="11">
    <location>
        <begin position="3465"/>
        <end position="3485"/>
    </location>
</feature>
<feature type="compositionally biased region" description="Basic and acidic residues" evidence="11">
    <location>
        <begin position="3988"/>
        <end position="4006"/>
    </location>
</feature>
<evidence type="ECO:0000256" key="3">
    <source>
        <dbReference type="ARBA" id="ARBA00022490"/>
    </source>
</evidence>
<evidence type="ECO:0000256" key="6">
    <source>
        <dbReference type="ARBA" id="ARBA00022777"/>
    </source>
</evidence>
<dbReference type="InterPro" id="IPR036179">
    <property type="entry name" value="Ig-like_dom_sf"/>
</dbReference>
<feature type="region of interest" description="Disordered" evidence="11">
    <location>
        <begin position="3461"/>
        <end position="3505"/>
    </location>
</feature>
<dbReference type="Proteomes" id="UP000265100">
    <property type="component" value="Chromosome 16"/>
</dbReference>
<proteinExistence type="inferred from homology"/>
<dbReference type="FunFam" id="2.60.40.10:FF:000673">
    <property type="entry name" value="Titin a"/>
    <property type="match status" value="1"/>
</dbReference>
<dbReference type="GO" id="GO:0005524">
    <property type="term" value="F:ATP binding"/>
    <property type="evidence" value="ECO:0007669"/>
    <property type="project" value="InterPro"/>
</dbReference>
<dbReference type="FunFam" id="2.60.40.10:FF:000003">
    <property type="entry name" value="Titin isoform E"/>
    <property type="match status" value="5"/>
</dbReference>
<dbReference type="Pfam" id="PF00041">
    <property type="entry name" value="fn3"/>
    <property type="match status" value="17"/>
</dbReference>
<feature type="domain" description="Fibronectin type-III" evidence="14">
    <location>
        <begin position="213"/>
        <end position="314"/>
    </location>
</feature>
<dbReference type="InterPro" id="IPR013098">
    <property type="entry name" value="Ig_I-set"/>
</dbReference>
<dbReference type="FunFam" id="2.60.40.10:FF:000011">
    <property type="entry name" value="Titin b"/>
    <property type="match status" value="2"/>
</dbReference>
<evidence type="ECO:0000256" key="7">
    <source>
        <dbReference type="ARBA" id="ARBA00023157"/>
    </source>
</evidence>
<dbReference type="SMART" id="SM00408">
    <property type="entry name" value="IGc2"/>
    <property type="match status" value="14"/>
</dbReference>
<dbReference type="InterPro" id="IPR013783">
    <property type="entry name" value="Ig-like_fold"/>
</dbReference>
<dbReference type="SUPFAM" id="SSF56112">
    <property type="entry name" value="Protein kinase-like (PK-like)"/>
    <property type="match status" value="1"/>
</dbReference>
<dbReference type="InterPro" id="IPR008266">
    <property type="entry name" value="Tyr_kinase_AS"/>
</dbReference>
<dbReference type="FunFam" id="2.60.40.10:FF:000002">
    <property type="entry name" value="Titin a"/>
    <property type="match status" value="3"/>
</dbReference>
<dbReference type="InterPro" id="IPR003598">
    <property type="entry name" value="Ig_sub2"/>
</dbReference>
<dbReference type="PROSITE" id="PS50853">
    <property type="entry name" value="FN3"/>
    <property type="match status" value="17"/>
</dbReference>
<evidence type="ECO:0000256" key="2">
    <source>
        <dbReference type="ARBA" id="ARBA00006692"/>
    </source>
</evidence>
<feature type="domain" description="Fibronectin type-III" evidence="14">
    <location>
        <begin position="1307"/>
        <end position="1405"/>
    </location>
</feature>
<evidence type="ECO:0000256" key="9">
    <source>
        <dbReference type="ARBA" id="ARBA00054857"/>
    </source>
</evidence>
<keyword evidence="8" id="KW-0393">Immunoglobulin domain</keyword>
<dbReference type="Gene3D" id="1.10.510.10">
    <property type="entry name" value="Transferase(Phosphotransferase) domain 1"/>
    <property type="match status" value="1"/>
</dbReference>
<dbReference type="InterPro" id="IPR003599">
    <property type="entry name" value="Ig_sub"/>
</dbReference>
<feature type="compositionally biased region" description="Low complexity" evidence="11">
    <location>
        <begin position="4100"/>
        <end position="4109"/>
    </location>
</feature>
<feature type="domain" description="Ig-like" evidence="13">
    <location>
        <begin position="318"/>
        <end position="408"/>
    </location>
</feature>
<feature type="domain" description="Ig-like" evidence="13">
    <location>
        <begin position="1808"/>
        <end position="1896"/>
    </location>
</feature>
<dbReference type="PROSITE" id="PS50011">
    <property type="entry name" value="PROTEIN_KINASE_DOM"/>
    <property type="match status" value="1"/>
</dbReference>
<dbReference type="FunFam" id="2.60.40.10:FF:000425">
    <property type="entry name" value="Myosin light chain kinase"/>
    <property type="match status" value="1"/>
</dbReference>
<dbReference type="Gene3D" id="3.30.200.20">
    <property type="entry name" value="Phosphorylase Kinase, domain 1"/>
    <property type="match status" value="1"/>
</dbReference>
<feature type="domain" description="Fibronectin type-III" evidence="14">
    <location>
        <begin position="2001"/>
        <end position="2096"/>
    </location>
</feature>
<feature type="compositionally biased region" description="Polar residues" evidence="11">
    <location>
        <begin position="3912"/>
        <end position="3930"/>
    </location>
</feature>
<evidence type="ECO:0000313" key="15">
    <source>
        <dbReference type="Ensembl" id="ENSACLP00000056603.1"/>
    </source>
</evidence>
<dbReference type="GO" id="GO:0032991">
    <property type="term" value="C:protein-containing complex"/>
    <property type="evidence" value="ECO:0007669"/>
    <property type="project" value="UniProtKB-ARBA"/>
</dbReference>
<dbReference type="CDD" id="cd00063">
    <property type="entry name" value="FN3"/>
    <property type="match status" value="17"/>
</dbReference>
<dbReference type="FunFam" id="2.60.40.10:FF:000147">
    <property type="entry name" value="Myosin light chain kinase"/>
    <property type="match status" value="1"/>
</dbReference>
<dbReference type="SUPFAM" id="SSF49265">
    <property type="entry name" value="Fibronectin type III"/>
    <property type="match status" value="11"/>
</dbReference>
<feature type="domain" description="Ig-like" evidence="13">
    <location>
        <begin position="3068"/>
        <end position="3157"/>
    </location>
</feature>
<feature type="domain" description="Ig-like" evidence="13">
    <location>
        <begin position="2964"/>
        <end position="3057"/>
    </location>
</feature>